<dbReference type="GO" id="GO:0046872">
    <property type="term" value="F:metal ion binding"/>
    <property type="evidence" value="ECO:0007669"/>
    <property type="project" value="UniProtKB-KW"/>
</dbReference>
<evidence type="ECO:0000259" key="6">
    <source>
        <dbReference type="Pfam" id="PF00850"/>
    </source>
</evidence>
<reference evidence="7" key="1">
    <citation type="submission" date="2023-07" db="EMBL/GenBank/DDBJ databases">
        <title>A chromosome-level genome assembly of Lolium multiflorum.</title>
        <authorList>
            <person name="Chen Y."/>
            <person name="Copetti D."/>
            <person name="Kolliker R."/>
            <person name="Studer B."/>
        </authorList>
    </citation>
    <scope>NUCLEOTIDE SEQUENCE</scope>
    <source>
        <strain evidence="7">02402/16</strain>
        <tissue evidence="7">Leaf</tissue>
    </source>
</reference>
<keyword evidence="5" id="KW-0862">Zinc</keyword>
<feature type="domain" description="Histone deacetylase" evidence="6">
    <location>
        <begin position="18"/>
        <end position="76"/>
    </location>
</feature>
<dbReference type="PANTHER" id="PTHR10625">
    <property type="entry name" value="HISTONE DEACETYLASE HDAC1-RELATED"/>
    <property type="match status" value="1"/>
</dbReference>
<dbReference type="SUPFAM" id="SSF52768">
    <property type="entry name" value="Arginase/deacetylase"/>
    <property type="match status" value="1"/>
</dbReference>
<dbReference type="InterPro" id="IPR023696">
    <property type="entry name" value="Ureohydrolase_dom_sf"/>
</dbReference>
<keyword evidence="3" id="KW-0479">Metal-binding</keyword>
<dbReference type="GO" id="GO:0004407">
    <property type="term" value="F:histone deacetylase activity"/>
    <property type="evidence" value="ECO:0007669"/>
    <property type="project" value="TreeGrafter"/>
</dbReference>
<keyword evidence="4" id="KW-0378">Hydrolase</keyword>
<accession>A0AAD8U4X0</accession>
<dbReference type="GO" id="GO:0040029">
    <property type="term" value="P:epigenetic regulation of gene expression"/>
    <property type="evidence" value="ECO:0007669"/>
    <property type="project" value="TreeGrafter"/>
</dbReference>
<dbReference type="GO" id="GO:0016787">
    <property type="term" value="F:hydrolase activity"/>
    <property type="evidence" value="ECO:0007669"/>
    <property type="project" value="UniProtKB-KW"/>
</dbReference>
<dbReference type="InterPro" id="IPR023801">
    <property type="entry name" value="His_deacetylse_dom"/>
</dbReference>
<evidence type="ECO:0000256" key="2">
    <source>
        <dbReference type="ARBA" id="ARBA00005947"/>
    </source>
</evidence>
<sequence>MDGKMAYALVRPWPSRAPDRADGYCILNNAGLALQLALDSGLTKIAVVDIDAHYGNGIAERFYQTDNVLTISSHEAWLLGSVILTCAEWLN</sequence>
<comment type="cofactor">
    <cofactor evidence="1">
        <name>Zn(2+)</name>
        <dbReference type="ChEBI" id="CHEBI:29105"/>
    </cofactor>
</comment>
<comment type="similarity">
    <text evidence="2">Belongs to the histone deacetylase family.</text>
</comment>
<keyword evidence="8" id="KW-1185">Reference proteome</keyword>
<dbReference type="PANTHER" id="PTHR10625:SF17">
    <property type="entry name" value="HISTONE DEACETYLASE 8"/>
    <property type="match status" value="1"/>
</dbReference>
<dbReference type="InterPro" id="IPR037138">
    <property type="entry name" value="His_deacetylse_dom_sf"/>
</dbReference>
<dbReference type="EMBL" id="JAUUTY010000001">
    <property type="protein sequence ID" value="KAK1697797.1"/>
    <property type="molecule type" value="Genomic_DNA"/>
</dbReference>
<comment type="caution">
    <text evidence="7">The sequence shown here is derived from an EMBL/GenBank/DDBJ whole genome shotgun (WGS) entry which is preliminary data.</text>
</comment>
<evidence type="ECO:0000313" key="8">
    <source>
        <dbReference type="Proteomes" id="UP001231189"/>
    </source>
</evidence>
<gene>
    <name evidence="7" type="ORF">QYE76_014494</name>
</gene>
<evidence type="ECO:0000256" key="5">
    <source>
        <dbReference type="ARBA" id="ARBA00022833"/>
    </source>
</evidence>
<evidence type="ECO:0000313" key="7">
    <source>
        <dbReference type="EMBL" id="KAK1697797.1"/>
    </source>
</evidence>
<dbReference type="Proteomes" id="UP001231189">
    <property type="component" value="Unassembled WGS sequence"/>
</dbReference>
<dbReference type="Pfam" id="PF00850">
    <property type="entry name" value="Hist_deacetyl"/>
    <property type="match status" value="1"/>
</dbReference>
<evidence type="ECO:0000256" key="4">
    <source>
        <dbReference type="ARBA" id="ARBA00022801"/>
    </source>
</evidence>
<organism evidence="7 8">
    <name type="scientific">Lolium multiflorum</name>
    <name type="common">Italian ryegrass</name>
    <name type="synonym">Lolium perenne subsp. multiflorum</name>
    <dbReference type="NCBI Taxonomy" id="4521"/>
    <lineage>
        <taxon>Eukaryota</taxon>
        <taxon>Viridiplantae</taxon>
        <taxon>Streptophyta</taxon>
        <taxon>Embryophyta</taxon>
        <taxon>Tracheophyta</taxon>
        <taxon>Spermatophyta</taxon>
        <taxon>Magnoliopsida</taxon>
        <taxon>Liliopsida</taxon>
        <taxon>Poales</taxon>
        <taxon>Poaceae</taxon>
        <taxon>BOP clade</taxon>
        <taxon>Pooideae</taxon>
        <taxon>Poodae</taxon>
        <taxon>Poeae</taxon>
        <taxon>Poeae Chloroplast Group 2 (Poeae type)</taxon>
        <taxon>Loliodinae</taxon>
        <taxon>Loliinae</taxon>
        <taxon>Lolium</taxon>
    </lineage>
</organism>
<evidence type="ECO:0000256" key="1">
    <source>
        <dbReference type="ARBA" id="ARBA00001947"/>
    </source>
</evidence>
<dbReference type="AlphaFoldDB" id="A0AAD8U4X0"/>
<protein>
    <recommendedName>
        <fullName evidence="6">Histone deacetylase domain-containing protein</fullName>
    </recommendedName>
</protein>
<evidence type="ECO:0000256" key="3">
    <source>
        <dbReference type="ARBA" id="ARBA00022723"/>
    </source>
</evidence>
<name>A0AAD8U4X0_LOLMU</name>
<proteinExistence type="inferred from homology"/>
<dbReference type="Gene3D" id="3.40.800.20">
    <property type="entry name" value="Histone deacetylase domain"/>
    <property type="match status" value="1"/>
</dbReference>